<proteinExistence type="predicted"/>
<keyword evidence="1" id="KW-1133">Transmembrane helix</keyword>
<keyword evidence="1" id="KW-0812">Transmembrane</keyword>
<feature type="transmembrane region" description="Helical" evidence="1">
    <location>
        <begin position="66"/>
        <end position="84"/>
    </location>
</feature>
<evidence type="ECO:0000313" key="2">
    <source>
        <dbReference type="EMBL" id="KAL2455079.1"/>
    </source>
</evidence>
<keyword evidence="1" id="KW-0472">Membrane</keyword>
<dbReference type="AlphaFoldDB" id="A0ABD1WM23"/>
<sequence>MAVWTFCSLEREKNKLESRVVLPSLDESATVPLLNGEVLMSINLKEMPGKSCSRLFTRTVLISRPLIFAIAALGVCLGICAIVLHPQKVGELATTIRRCLFDNS</sequence>
<evidence type="ECO:0000313" key="4">
    <source>
        <dbReference type="Proteomes" id="UP001604277"/>
    </source>
</evidence>
<evidence type="ECO:0000256" key="1">
    <source>
        <dbReference type="SAM" id="Phobius"/>
    </source>
</evidence>
<comment type="caution">
    <text evidence="3">The sequence shown here is derived from an EMBL/GenBank/DDBJ whole genome shotgun (WGS) entry which is preliminary data.</text>
</comment>
<reference evidence="4" key="1">
    <citation type="submission" date="2024-07" db="EMBL/GenBank/DDBJ databases">
        <title>Two chromosome-level genome assemblies of Korean endemic species Abeliophyllum distichum and Forsythia ovata (Oleaceae).</title>
        <authorList>
            <person name="Jang H."/>
        </authorList>
    </citation>
    <scope>NUCLEOTIDE SEQUENCE [LARGE SCALE GENOMIC DNA]</scope>
</reference>
<evidence type="ECO:0000313" key="3">
    <source>
        <dbReference type="EMBL" id="KAL2550740.1"/>
    </source>
</evidence>
<keyword evidence="4" id="KW-1185">Reference proteome</keyword>
<dbReference type="EMBL" id="JBFOLJ010000140">
    <property type="protein sequence ID" value="KAL2455079.1"/>
    <property type="molecule type" value="Genomic_DNA"/>
</dbReference>
<name>A0ABD1WM23_9LAMI</name>
<dbReference type="Proteomes" id="UP001604277">
    <property type="component" value="Unassembled WGS sequence"/>
</dbReference>
<dbReference type="EMBL" id="JBFOLJ010000003">
    <property type="protein sequence ID" value="KAL2550740.1"/>
    <property type="molecule type" value="Genomic_DNA"/>
</dbReference>
<organism evidence="3 4">
    <name type="scientific">Forsythia ovata</name>
    <dbReference type="NCBI Taxonomy" id="205694"/>
    <lineage>
        <taxon>Eukaryota</taxon>
        <taxon>Viridiplantae</taxon>
        <taxon>Streptophyta</taxon>
        <taxon>Embryophyta</taxon>
        <taxon>Tracheophyta</taxon>
        <taxon>Spermatophyta</taxon>
        <taxon>Magnoliopsida</taxon>
        <taxon>eudicotyledons</taxon>
        <taxon>Gunneridae</taxon>
        <taxon>Pentapetalae</taxon>
        <taxon>asterids</taxon>
        <taxon>lamiids</taxon>
        <taxon>Lamiales</taxon>
        <taxon>Oleaceae</taxon>
        <taxon>Forsythieae</taxon>
        <taxon>Forsythia</taxon>
    </lineage>
</organism>
<reference evidence="3" key="2">
    <citation type="submission" date="2024-07" db="EMBL/GenBank/DDBJ databases">
        <title>Two chromosome-level genome assemblies of Korean endemic species Abeliophyllum distichum and Forsythia ovata (Oleaceae).</title>
        <authorList>
            <person name="Mun J.H."/>
        </authorList>
    </citation>
    <scope>NUCLEOTIDE SEQUENCE</scope>
    <source>
        <strain evidence="3">KNKB202402200001</strain>
        <tissue evidence="3">Leaf</tissue>
    </source>
</reference>
<protein>
    <submittedName>
        <fullName evidence="3">Squamosa promoter-binding-like protein 7</fullName>
    </submittedName>
</protein>
<gene>
    <name evidence="3" type="ORF">Fot_12270</name>
    <name evidence="2" type="ORF">Fot_57836</name>
</gene>
<accession>A0ABD1WM23</accession>